<protein>
    <submittedName>
        <fullName evidence="1">Uncharacterized protein</fullName>
    </submittedName>
</protein>
<dbReference type="AlphaFoldDB" id="A0A2U9CYP7"/>
<organism evidence="1 2">
    <name type="scientific">Scophthalmus maximus</name>
    <name type="common">Turbot</name>
    <name type="synonym">Psetta maxima</name>
    <dbReference type="NCBI Taxonomy" id="52904"/>
    <lineage>
        <taxon>Eukaryota</taxon>
        <taxon>Metazoa</taxon>
        <taxon>Chordata</taxon>
        <taxon>Craniata</taxon>
        <taxon>Vertebrata</taxon>
        <taxon>Euteleostomi</taxon>
        <taxon>Actinopterygii</taxon>
        <taxon>Neopterygii</taxon>
        <taxon>Teleostei</taxon>
        <taxon>Neoteleostei</taxon>
        <taxon>Acanthomorphata</taxon>
        <taxon>Carangaria</taxon>
        <taxon>Pleuronectiformes</taxon>
        <taxon>Pleuronectoidei</taxon>
        <taxon>Scophthalmidae</taxon>
        <taxon>Scophthalmus</taxon>
    </lineage>
</organism>
<sequence length="146" mass="16700">MEASFPSTLRHFEDREIFSPYFQPCFHSITVGSWVYTDEQLKTFPYPVRDVDIVQIQQPSRCDFIRSENPVLNPSEEDKQQQLIMNTDNVTVTGSVAGERGRMCERFKKKGSVNPSHYQIIWADQVVRLTGKTPTIPDGQFATGPD</sequence>
<dbReference type="Proteomes" id="UP000246464">
    <property type="component" value="Chromosome 20"/>
</dbReference>
<evidence type="ECO:0000313" key="1">
    <source>
        <dbReference type="EMBL" id="AWP19612.1"/>
    </source>
</evidence>
<gene>
    <name evidence="1" type="ORF">SMAX5B_009709</name>
</gene>
<evidence type="ECO:0000313" key="2">
    <source>
        <dbReference type="Proteomes" id="UP000246464"/>
    </source>
</evidence>
<reference evidence="1 2" key="1">
    <citation type="submission" date="2017-12" db="EMBL/GenBank/DDBJ databases">
        <title>Integrating genomic resources of turbot (Scophthalmus maximus) in depth evaluation of genetic and physical mapping variation across individuals.</title>
        <authorList>
            <person name="Martinez P."/>
        </authorList>
    </citation>
    <scope>NUCLEOTIDE SEQUENCE [LARGE SCALE GENOMIC DNA]</scope>
</reference>
<dbReference type="EMBL" id="CP026262">
    <property type="protein sequence ID" value="AWP19612.1"/>
    <property type="molecule type" value="Genomic_DNA"/>
</dbReference>
<accession>A0A2U9CYP7</accession>
<name>A0A2U9CYP7_SCOMX</name>
<proteinExistence type="predicted"/>
<keyword evidence="2" id="KW-1185">Reference proteome</keyword>